<evidence type="ECO:0000313" key="12">
    <source>
        <dbReference type="Proteomes" id="UP001168990"/>
    </source>
</evidence>
<protein>
    <recommendedName>
        <fullName evidence="3">Dynein regulatory complex protein 9</fullName>
    </recommendedName>
    <alternativeName>
        <fullName evidence="9">IQ domain-containing protein G</fullName>
    </alternativeName>
</protein>
<dbReference type="PANTHER" id="PTHR14871">
    <property type="entry name" value="DYNEIN REGULATORY COMPLEX PROTEIN 9"/>
    <property type="match status" value="1"/>
</dbReference>
<dbReference type="SMART" id="SM00015">
    <property type="entry name" value="IQ"/>
    <property type="match status" value="1"/>
</dbReference>
<keyword evidence="7" id="KW-0206">Cytoskeleton</keyword>
<dbReference type="Pfam" id="PF00612">
    <property type="entry name" value="IQ"/>
    <property type="match status" value="1"/>
</dbReference>
<evidence type="ECO:0000256" key="7">
    <source>
        <dbReference type="ARBA" id="ARBA00023212"/>
    </source>
</evidence>
<name>A0AA39F9Z3_9HYME</name>
<evidence type="ECO:0000256" key="4">
    <source>
        <dbReference type="ARBA" id="ARBA00022490"/>
    </source>
</evidence>
<evidence type="ECO:0000256" key="5">
    <source>
        <dbReference type="ARBA" id="ARBA00022846"/>
    </source>
</evidence>
<dbReference type="CDD" id="cd23767">
    <property type="entry name" value="IQCD"/>
    <property type="match status" value="1"/>
</dbReference>
<evidence type="ECO:0000256" key="1">
    <source>
        <dbReference type="ARBA" id="ARBA00004611"/>
    </source>
</evidence>
<dbReference type="GO" id="GO:0005737">
    <property type="term" value="C:cytoplasm"/>
    <property type="evidence" value="ECO:0007669"/>
    <property type="project" value="TreeGrafter"/>
</dbReference>
<keyword evidence="5" id="KW-0282">Flagellum</keyword>
<keyword evidence="12" id="KW-1185">Reference proteome</keyword>
<organism evidence="11 12">
    <name type="scientific">Microctonus aethiopoides</name>
    <dbReference type="NCBI Taxonomy" id="144406"/>
    <lineage>
        <taxon>Eukaryota</taxon>
        <taxon>Metazoa</taxon>
        <taxon>Ecdysozoa</taxon>
        <taxon>Arthropoda</taxon>
        <taxon>Hexapoda</taxon>
        <taxon>Insecta</taxon>
        <taxon>Pterygota</taxon>
        <taxon>Neoptera</taxon>
        <taxon>Endopterygota</taxon>
        <taxon>Hymenoptera</taxon>
        <taxon>Apocrita</taxon>
        <taxon>Ichneumonoidea</taxon>
        <taxon>Braconidae</taxon>
        <taxon>Euphorinae</taxon>
        <taxon>Microctonus</taxon>
    </lineage>
</organism>
<dbReference type="PANTHER" id="PTHR14871:SF1">
    <property type="entry name" value="DYNEIN REGULATORY COMPLEX PROTEIN 9"/>
    <property type="match status" value="1"/>
</dbReference>
<comment type="subcellular location">
    <subcellularLocation>
        <location evidence="1">Cytoplasm</location>
        <location evidence="1">Cytoskeleton</location>
        <location evidence="1">Flagellum axoneme</location>
    </subcellularLocation>
</comment>
<gene>
    <name evidence="11" type="ORF">PV328_004195</name>
</gene>
<keyword evidence="8" id="KW-0966">Cell projection</keyword>
<comment type="caution">
    <text evidence="11">The sequence shown here is derived from an EMBL/GenBank/DDBJ whole genome shotgun (WGS) entry which is preliminary data.</text>
</comment>
<sequence length="503" mass="59571">MEYTKLRQTRSYIGPKRKSSSMIMKKVLISNNQQERERMDSISSDDDNFELNAHNDETIKRVSMSLATIEKMSRIKLVGIDQDDGLDSISKDDEDSMLQRERGSTKRSEVFFDSTAIGKFSASTLVTNRTSTLHVRVSDNIPVRNMPVDAPPSDDLSAEEAVIYANIIDKLLDQLELIKYTIPAIIDDEWKEDYNIMEEYDNDDFDEIEMLTNPDDVNTIASNSAAMEKLQQDRTYIYNVLKETTMDLLLHRRYNYLEKEINNIVKTSEANRNLEINYEIWEEQLTQLSELIVDEKLNSEIHVRKLLTSVHESGAKIEEAIFLSSSRLGYVEKWEQVRLDQQKLLLEMKEQMLQDKLNDCMGLEKTDDIISSELRSFLHADVIEKEEEIEIRSSQYNEEIDQRQRDIDYFNERIKDAKEALEKKYKFYDKRQALIDEYENEKREKVKEAEYWMEIHEAATIIQSIWRGYMVRQQLAQYQQLWNKLKKRKRRRKKRKLRLKINK</sequence>
<comment type="similarity">
    <text evidence="2">Belongs to the DRC9 family.</text>
</comment>
<dbReference type="Proteomes" id="UP001168990">
    <property type="component" value="Unassembled WGS sequence"/>
</dbReference>
<dbReference type="InterPro" id="IPR000048">
    <property type="entry name" value="IQ_motif_EF-hand-BS"/>
</dbReference>
<reference evidence="11" key="2">
    <citation type="submission" date="2023-03" db="EMBL/GenBank/DDBJ databases">
        <authorList>
            <person name="Inwood S.N."/>
            <person name="Skelly J.G."/>
            <person name="Guhlin J."/>
            <person name="Harrop T.W.R."/>
            <person name="Goldson S.G."/>
            <person name="Dearden P.K."/>
        </authorList>
    </citation>
    <scope>NUCLEOTIDE SEQUENCE</scope>
    <source>
        <strain evidence="11">Irish</strain>
        <tissue evidence="11">Whole body</tissue>
    </source>
</reference>
<keyword evidence="4" id="KW-0963">Cytoplasm</keyword>
<evidence type="ECO:0000256" key="2">
    <source>
        <dbReference type="ARBA" id="ARBA00008222"/>
    </source>
</evidence>
<dbReference type="GO" id="GO:0031514">
    <property type="term" value="C:motile cilium"/>
    <property type="evidence" value="ECO:0007669"/>
    <property type="project" value="TreeGrafter"/>
</dbReference>
<accession>A0AA39F9Z3</accession>
<evidence type="ECO:0000256" key="8">
    <source>
        <dbReference type="ARBA" id="ARBA00023273"/>
    </source>
</evidence>
<dbReference type="GO" id="GO:0044782">
    <property type="term" value="P:cilium organization"/>
    <property type="evidence" value="ECO:0007669"/>
    <property type="project" value="TreeGrafter"/>
</dbReference>
<proteinExistence type="inferred from homology"/>
<dbReference type="Gene3D" id="1.20.5.190">
    <property type="match status" value="1"/>
</dbReference>
<dbReference type="PROSITE" id="PS50096">
    <property type="entry name" value="IQ"/>
    <property type="match status" value="1"/>
</dbReference>
<evidence type="ECO:0000256" key="6">
    <source>
        <dbReference type="ARBA" id="ARBA00023069"/>
    </source>
</evidence>
<dbReference type="AlphaFoldDB" id="A0AA39F9Z3"/>
<dbReference type="InterPro" id="IPR042618">
    <property type="entry name" value="IQCG"/>
</dbReference>
<feature type="coiled-coil region" evidence="10">
    <location>
        <begin position="411"/>
        <end position="448"/>
    </location>
</feature>
<reference evidence="11" key="1">
    <citation type="journal article" date="2023" name="bioRxiv">
        <title>Scaffold-level genome assemblies of two parasitoid biocontrol wasps reveal the parthenogenesis mechanism and an associated novel virus.</title>
        <authorList>
            <person name="Inwood S."/>
            <person name="Skelly J."/>
            <person name="Guhlin J."/>
            <person name="Harrop T."/>
            <person name="Goldson S."/>
            <person name="Dearden P."/>
        </authorList>
    </citation>
    <scope>NUCLEOTIDE SEQUENCE</scope>
    <source>
        <strain evidence="11">Irish</strain>
        <tissue evidence="11">Whole body</tissue>
    </source>
</reference>
<evidence type="ECO:0000313" key="11">
    <source>
        <dbReference type="EMBL" id="KAK0165695.1"/>
    </source>
</evidence>
<evidence type="ECO:0000256" key="10">
    <source>
        <dbReference type="SAM" id="Coils"/>
    </source>
</evidence>
<dbReference type="EMBL" id="JAQQBS010001422">
    <property type="protein sequence ID" value="KAK0165695.1"/>
    <property type="molecule type" value="Genomic_DNA"/>
</dbReference>
<keyword evidence="10" id="KW-0175">Coiled coil</keyword>
<keyword evidence="6" id="KW-0969">Cilium</keyword>
<evidence type="ECO:0000256" key="3">
    <source>
        <dbReference type="ARBA" id="ARBA00013738"/>
    </source>
</evidence>
<evidence type="ECO:0000256" key="9">
    <source>
        <dbReference type="ARBA" id="ARBA00032183"/>
    </source>
</evidence>
<feature type="coiled-coil region" evidence="10">
    <location>
        <begin position="257"/>
        <end position="291"/>
    </location>
</feature>